<accession>A0ABY4FJ11</accession>
<reference evidence="1 2" key="1">
    <citation type="submission" date="2022-04" db="EMBL/GenBank/DDBJ databases">
        <title>Leucobacter sp. isolated from rhizosphere of garlic.</title>
        <authorList>
            <person name="Won M."/>
            <person name="Lee C.-M."/>
            <person name="Woen H.-Y."/>
            <person name="Kwon S.-W."/>
        </authorList>
    </citation>
    <scope>NUCLEOTIDE SEQUENCE [LARGE SCALE GENOMIC DNA]</scope>
    <source>
        <strain evidence="1 2">H21R-40</strain>
    </source>
</reference>
<evidence type="ECO:0000313" key="2">
    <source>
        <dbReference type="Proteomes" id="UP000831786"/>
    </source>
</evidence>
<protein>
    <recommendedName>
        <fullName evidence="3">Transposase</fullName>
    </recommendedName>
</protein>
<dbReference type="EMBL" id="CP095045">
    <property type="protein sequence ID" value="UOQ56086.1"/>
    <property type="molecule type" value="Genomic_DNA"/>
</dbReference>
<proteinExistence type="predicted"/>
<dbReference type="Proteomes" id="UP000831786">
    <property type="component" value="Chromosome"/>
</dbReference>
<evidence type="ECO:0000313" key="1">
    <source>
        <dbReference type="EMBL" id="UOQ56086.1"/>
    </source>
</evidence>
<dbReference type="RefSeq" id="WP_244726271.1">
    <property type="nucleotide sequence ID" value="NZ_CP095045.1"/>
</dbReference>
<organism evidence="1 2">
    <name type="scientific">Leucobacter allii</name>
    <dbReference type="NCBI Taxonomy" id="2932247"/>
    <lineage>
        <taxon>Bacteria</taxon>
        <taxon>Bacillati</taxon>
        <taxon>Actinomycetota</taxon>
        <taxon>Actinomycetes</taxon>
        <taxon>Micrococcales</taxon>
        <taxon>Microbacteriaceae</taxon>
        <taxon>Leucobacter</taxon>
    </lineage>
</organism>
<evidence type="ECO:0008006" key="3">
    <source>
        <dbReference type="Google" id="ProtNLM"/>
    </source>
</evidence>
<name>A0ABY4FJ11_9MICO</name>
<keyword evidence="2" id="KW-1185">Reference proteome</keyword>
<sequence length="86" mass="9794">MSTYIEDTPENNALMLAILGPIRRDHKTTVVKDGGARRINGRYIVGNVPVLDEDGEIAVDWDADEIVTRRQRFRIPKGHPWRGTRP</sequence>
<gene>
    <name evidence="1" type="ORF">MUN78_10255</name>
</gene>